<name>A0A7J7CR30_TRIWF</name>
<proteinExistence type="predicted"/>
<dbReference type="EMBL" id="JAAARO010000014">
    <property type="protein sequence ID" value="KAF5736458.1"/>
    <property type="molecule type" value="Genomic_DNA"/>
</dbReference>
<comment type="caution">
    <text evidence="2">The sequence shown here is derived from an EMBL/GenBank/DDBJ whole genome shotgun (WGS) entry which is preliminary data.</text>
</comment>
<sequence>MGKYVEMLDVGVRIATRIHSHCPPTARMYYHPPPSADSDNHQHHGGATTDGDNMGHKKIHLKGGNSPR</sequence>
<dbReference type="InParanoid" id="A0A7J7CR30"/>
<gene>
    <name evidence="2" type="ORF">HS088_TW14G00600</name>
</gene>
<organism evidence="2 3">
    <name type="scientific">Tripterygium wilfordii</name>
    <name type="common">Thunder God vine</name>
    <dbReference type="NCBI Taxonomy" id="458696"/>
    <lineage>
        <taxon>Eukaryota</taxon>
        <taxon>Viridiplantae</taxon>
        <taxon>Streptophyta</taxon>
        <taxon>Embryophyta</taxon>
        <taxon>Tracheophyta</taxon>
        <taxon>Spermatophyta</taxon>
        <taxon>Magnoliopsida</taxon>
        <taxon>eudicotyledons</taxon>
        <taxon>Gunneridae</taxon>
        <taxon>Pentapetalae</taxon>
        <taxon>rosids</taxon>
        <taxon>fabids</taxon>
        <taxon>Celastrales</taxon>
        <taxon>Celastraceae</taxon>
        <taxon>Tripterygium</taxon>
    </lineage>
</organism>
<evidence type="ECO:0000256" key="1">
    <source>
        <dbReference type="SAM" id="MobiDB-lite"/>
    </source>
</evidence>
<feature type="region of interest" description="Disordered" evidence="1">
    <location>
        <begin position="22"/>
        <end position="68"/>
    </location>
</feature>
<dbReference type="Proteomes" id="UP000593562">
    <property type="component" value="Unassembled WGS sequence"/>
</dbReference>
<reference evidence="2 3" key="1">
    <citation type="journal article" date="2020" name="Nat. Commun.">
        <title>Genome of Tripterygium wilfordii and identification of cytochrome P450 involved in triptolide biosynthesis.</title>
        <authorList>
            <person name="Tu L."/>
            <person name="Su P."/>
            <person name="Zhang Z."/>
            <person name="Gao L."/>
            <person name="Wang J."/>
            <person name="Hu T."/>
            <person name="Zhou J."/>
            <person name="Zhang Y."/>
            <person name="Zhao Y."/>
            <person name="Liu Y."/>
            <person name="Song Y."/>
            <person name="Tong Y."/>
            <person name="Lu Y."/>
            <person name="Yang J."/>
            <person name="Xu C."/>
            <person name="Jia M."/>
            <person name="Peters R.J."/>
            <person name="Huang L."/>
            <person name="Gao W."/>
        </authorList>
    </citation>
    <scope>NUCLEOTIDE SEQUENCE [LARGE SCALE GENOMIC DNA]</scope>
    <source>
        <strain evidence="3">cv. XIE 37</strain>
        <tissue evidence="2">Leaf</tissue>
    </source>
</reference>
<keyword evidence="3" id="KW-1185">Reference proteome</keyword>
<evidence type="ECO:0000313" key="2">
    <source>
        <dbReference type="EMBL" id="KAF5736458.1"/>
    </source>
</evidence>
<protein>
    <submittedName>
        <fullName evidence="2">Uncharacterized protein</fullName>
    </submittedName>
</protein>
<dbReference type="AlphaFoldDB" id="A0A7J7CR30"/>
<dbReference type="PANTHER" id="PTHR33983:SF19">
    <property type="match status" value="1"/>
</dbReference>
<accession>A0A7J7CR30</accession>
<dbReference type="PANTHER" id="PTHR33983">
    <property type="entry name" value="OS07G0185900 PROTEIN"/>
    <property type="match status" value="1"/>
</dbReference>
<evidence type="ECO:0000313" key="3">
    <source>
        <dbReference type="Proteomes" id="UP000593562"/>
    </source>
</evidence>